<reference evidence="3" key="1">
    <citation type="submission" date="2016-11" db="UniProtKB">
        <authorList>
            <consortium name="WormBaseParasite"/>
        </authorList>
    </citation>
    <scope>IDENTIFICATION</scope>
</reference>
<feature type="compositionally biased region" description="Low complexity" evidence="1">
    <location>
        <begin position="60"/>
        <end position="70"/>
    </location>
</feature>
<protein>
    <submittedName>
        <fullName evidence="3">ELM2 domain-containing protein</fullName>
    </submittedName>
</protein>
<name>A0A1I8FIN1_9PLAT</name>
<sequence length="111" mass="11523">LTLAEAAATVPDCSRLLRDSGKPAADCGVTSEPAPGCWSPQAVTIGSKYAQDLVLGAPAVQQRAARRPPANLHNTIGPASKLANSQQQQAAAAAEPVAEEGRLRIWERGRA</sequence>
<organism evidence="2 3">
    <name type="scientific">Macrostomum lignano</name>
    <dbReference type="NCBI Taxonomy" id="282301"/>
    <lineage>
        <taxon>Eukaryota</taxon>
        <taxon>Metazoa</taxon>
        <taxon>Spiralia</taxon>
        <taxon>Lophotrochozoa</taxon>
        <taxon>Platyhelminthes</taxon>
        <taxon>Rhabditophora</taxon>
        <taxon>Macrostomorpha</taxon>
        <taxon>Macrostomida</taxon>
        <taxon>Macrostomidae</taxon>
        <taxon>Macrostomum</taxon>
    </lineage>
</organism>
<feature type="compositionally biased region" description="Basic and acidic residues" evidence="1">
    <location>
        <begin position="99"/>
        <end position="111"/>
    </location>
</feature>
<keyword evidence="2" id="KW-1185">Reference proteome</keyword>
<evidence type="ECO:0000313" key="2">
    <source>
        <dbReference type="Proteomes" id="UP000095280"/>
    </source>
</evidence>
<dbReference type="Proteomes" id="UP000095280">
    <property type="component" value="Unplaced"/>
</dbReference>
<evidence type="ECO:0000313" key="3">
    <source>
        <dbReference type="WBParaSite" id="maker-unitig_36495-snap-gene-0.2-mRNA-1"/>
    </source>
</evidence>
<evidence type="ECO:0000256" key="1">
    <source>
        <dbReference type="SAM" id="MobiDB-lite"/>
    </source>
</evidence>
<proteinExistence type="predicted"/>
<accession>A0A1I8FIN1</accession>
<dbReference type="AlphaFoldDB" id="A0A1I8FIN1"/>
<feature type="region of interest" description="Disordered" evidence="1">
    <location>
        <begin position="60"/>
        <end position="111"/>
    </location>
</feature>
<dbReference type="WBParaSite" id="maker-unitig_36495-snap-gene-0.2-mRNA-1">
    <property type="protein sequence ID" value="maker-unitig_36495-snap-gene-0.2-mRNA-1"/>
    <property type="gene ID" value="maker-unitig_36495-snap-gene-0.2"/>
</dbReference>